<evidence type="ECO:0000313" key="3">
    <source>
        <dbReference type="Proteomes" id="UP000192569"/>
    </source>
</evidence>
<protein>
    <submittedName>
        <fullName evidence="2">Transcriptional regulator PadR-like family protein</fullName>
    </submittedName>
</protein>
<dbReference type="STRING" id="698762.SAMN00808754_1732"/>
<evidence type="ECO:0000259" key="1">
    <source>
        <dbReference type="Pfam" id="PF03551"/>
    </source>
</evidence>
<dbReference type="SUPFAM" id="SSF46785">
    <property type="entry name" value="Winged helix' DNA-binding domain"/>
    <property type="match status" value="1"/>
</dbReference>
<dbReference type="InterPro" id="IPR005149">
    <property type="entry name" value="Tscrpt_reg_PadR_N"/>
</dbReference>
<dbReference type="InterPro" id="IPR036390">
    <property type="entry name" value="WH_DNA-bd_sf"/>
</dbReference>
<sequence length="140" mass="15464">MGGTKYDSVEYWTSLIRMCLSRFFILHALHMRPLHGYEITKQVAALTRGCCAPTEGSLYPLLREFVEAGVVTVETQVVSGRERKVYTLTPLGERAYSVAARAWAEVACYILEAVKAQSSEICATGSTGKQEVGEERQVAL</sequence>
<dbReference type="EMBL" id="LT838272">
    <property type="protein sequence ID" value="SMB97001.1"/>
    <property type="molecule type" value="Genomic_DNA"/>
</dbReference>
<dbReference type="Proteomes" id="UP000192569">
    <property type="component" value="Chromosome I"/>
</dbReference>
<dbReference type="InterPro" id="IPR036388">
    <property type="entry name" value="WH-like_DNA-bd_sf"/>
</dbReference>
<reference evidence="2 3" key="1">
    <citation type="submission" date="2017-04" db="EMBL/GenBank/DDBJ databases">
        <authorList>
            <person name="Afonso C.L."/>
            <person name="Miller P.J."/>
            <person name="Scott M.A."/>
            <person name="Spackman E."/>
            <person name="Goraichik I."/>
            <person name="Dimitrov K.M."/>
            <person name="Suarez D.L."/>
            <person name="Swayne D.E."/>
        </authorList>
    </citation>
    <scope>NUCLEOTIDE SEQUENCE [LARGE SCALE GENOMIC DNA]</scope>
    <source>
        <strain evidence="2 3">ToBE</strain>
    </source>
</reference>
<dbReference type="Gene3D" id="1.10.10.10">
    <property type="entry name" value="Winged helix-like DNA-binding domain superfamily/Winged helix DNA-binding domain"/>
    <property type="match status" value="1"/>
</dbReference>
<dbReference type="PANTHER" id="PTHR43252:SF7">
    <property type="entry name" value="TRANSCRIPTIONAL REGULATOR YQJI"/>
    <property type="match status" value="1"/>
</dbReference>
<proteinExistence type="predicted"/>
<dbReference type="Pfam" id="PF03551">
    <property type="entry name" value="PadR"/>
    <property type="match status" value="1"/>
</dbReference>
<feature type="domain" description="Transcription regulator PadR N-terminal" evidence="1">
    <location>
        <begin position="25"/>
        <end position="96"/>
    </location>
</feature>
<name>A0A1W1VV72_9FIRM</name>
<keyword evidence="3" id="KW-1185">Reference proteome</keyword>
<dbReference type="AlphaFoldDB" id="A0A1W1VV72"/>
<accession>A0A1W1VV72</accession>
<dbReference type="RefSeq" id="WP_197686496.1">
    <property type="nucleotide sequence ID" value="NZ_LT838272.1"/>
</dbReference>
<organism evidence="2 3">
    <name type="scientific">Thermanaeromonas toyohensis ToBE</name>
    <dbReference type="NCBI Taxonomy" id="698762"/>
    <lineage>
        <taxon>Bacteria</taxon>
        <taxon>Bacillati</taxon>
        <taxon>Bacillota</taxon>
        <taxon>Clostridia</taxon>
        <taxon>Neomoorellales</taxon>
        <taxon>Neomoorellaceae</taxon>
        <taxon>Thermanaeromonas</taxon>
    </lineage>
</organism>
<evidence type="ECO:0000313" key="2">
    <source>
        <dbReference type="EMBL" id="SMB97001.1"/>
    </source>
</evidence>
<gene>
    <name evidence="2" type="ORF">SAMN00808754_1732</name>
</gene>
<dbReference type="PANTHER" id="PTHR43252">
    <property type="entry name" value="TRANSCRIPTIONAL REGULATOR YQJI"/>
    <property type="match status" value="1"/>
</dbReference>